<comment type="catalytic activity">
    <reaction evidence="6">
        <text>alpha-D-glucose 6-phosphate = beta-D-fructose 6-phosphate</text>
        <dbReference type="Rhea" id="RHEA:11816"/>
        <dbReference type="ChEBI" id="CHEBI:57634"/>
        <dbReference type="ChEBI" id="CHEBI:58225"/>
        <dbReference type="EC" id="5.3.1.9"/>
    </reaction>
</comment>
<dbReference type="GO" id="GO:0005737">
    <property type="term" value="C:cytoplasm"/>
    <property type="evidence" value="ECO:0007669"/>
    <property type="project" value="InterPro"/>
</dbReference>
<evidence type="ECO:0000256" key="3">
    <source>
        <dbReference type="ARBA" id="ARBA00011952"/>
    </source>
</evidence>
<dbReference type="GO" id="GO:0006094">
    <property type="term" value="P:gluconeogenesis"/>
    <property type="evidence" value="ECO:0007669"/>
    <property type="project" value="UniProtKB-KW"/>
</dbReference>
<evidence type="ECO:0000256" key="4">
    <source>
        <dbReference type="ARBA" id="ARBA00022432"/>
    </source>
</evidence>
<dbReference type="Pfam" id="PF06560">
    <property type="entry name" value="GPI"/>
    <property type="match status" value="1"/>
</dbReference>
<proteinExistence type="inferred from homology"/>
<dbReference type="GO" id="GO:0004347">
    <property type="term" value="F:glucose-6-phosphate isomerase activity"/>
    <property type="evidence" value="ECO:0007669"/>
    <property type="project" value="UniProtKB-EC"/>
</dbReference>
<evidence type="ECO:0000256" key="2">
    <source>
        <dbReference type="ARBA" id="ARBA00006542"/>
    </source>
</evidence>
<evidence type="ECO:0000313" key="9">
    <source>
        <dbReference type="Proteomes" id="UP000278149"/>
    </source>
</evidence>
<keyword evidence="8" id="KW-0413">Isomerase</keyword>
<evidence type="ECO:0000259" key="7">
    <source>
        <dbReference type="Pfam" id="PF06560"/>
    </source>
</evidence>
<comment type="similarity">
    <text evidence="2">Belongs to the archaeal-type GPI family.</text>
</comment>
<comment type="pathway">
    <text evidence="1">Carbohydrate degradation; glycolysis; D-glyceraldehyde 3-phosphate and glycerone phosphate from D-glucose: step 2/4.</text>
</comment>
<dbReference type="SUPFAM" id="SSF51182">
    <property type="entry name" value="RmlC-like cupins"/>
    <property type="match status" value="1"/>
</dbReference>
<name>A0A3R9PB36_9CREN</name>
<feature type="domain" description="Glucose-6-phosphate isomerase prokaryote" evidence="7">
    <location>
        <begin position="28"/>
        <end position="191"/>
    </location>
</feature>
<protein>
    <recommendedName>
        <fullName evidence="3">glucose-6-phosphate isomerase</fullName>
        <ecNumber evidence="3">5.3.1.9</ecNumber>
    </recommendedName>
</protein>
<comment type="caution">
    <text evidence="8">The sequence shown here is derived from an EMBL/GenBank/DDBJ whole genome shotgun (WGS) entry which is preliminary data.</text>
</comment>
<keyword evidence="4" id="KW-0312">Gluconeogenesis</keyword>
<dbReference type="Gene3D" id="2.60.120.10">
    <property type="entry name" value="Jelly Rolls"/>
    <property type="match status" value="1"/>
</dbReference>
<dbReference type="Proteomes" id="UP000278149">
    <property type="component" value="Unassembled WGS sequence"/>
</dbReference>
<dbReference type="InterPro" id="IPR014710">
    <property type="entry name" value="RmlC-like_jellyroll"/>
</dbReference>
<dbReference type="InterPro" id="IPR011051">
    <property type="entry name" value="RmlC_Cupin_sf"/>
</dbReference>
<accession>A0A3R9PB36</accession>
<dbReference type="InterPro" id="IPR010551">
    <property type="entry name" value="G6P_isomerase_prok"/>
</dbReference>
<dbReference type="GO" id="GO:0006096">
    <property type="term" value="P:glycolytic process"/>
    <property type="evidence" value="ECO:0007669"/>
    <property type="project" value="UniProtKB-UniPathway"/>
</dbReference>
<evidence type="ECO:0000256" key="6">
    <source>
        <dbReference type="ARBA" id="ARBA00029321"/>
    </source>
</evidence>
<organism evidence="8 9">
    <name type="scientific">Candidatus Korarchaeum cryptofilum</name>
    <dbReference type="NCBI Taxonomy" id="498846"/>
    <lineage>
        <taxon>Archaea</taxon>
        <taxon>Thermoproteota</taxon>
        <taxon>Candidatus Korarchaeia</taxon>
        <taxon>Candidatus Korarchaeales</taxon>
        <taxon>Candidatus Korarchaeaceae</taxon>
        <taxon>Candidatus Korarchaeum</taxon>
    </lineage>
</organism>
<dbReference type="EMBL" id="RCOR01000006">
    <property type="protein sequence ID" value="RSN70567.1"/>
    <property type="molecule type" value="Genomic_DNA"/>
</dbReference>
<dbReference type="AlphaFoldDB" id="A0A3R9PB36"/>
<dbReference type="RefSeq" id="WP_125740500.1">
    <property type="nucleotide sequence ID" value="NZ_RCOR01000006.1"/>
</dbReference>
<sequence>MRIARDIEFLKDELRILALGEEIKPEIRRLNELKSVLMMPESLEKDGIAYMMYRDLPPLRGSPIRLDVTAIPPWNVGGELAKTKGHYHLPLEGKSLPEIYYVHSGRAIFLLQRRGASIYEIEDFIVIEAEAGRYVMVPPGYGHVSVNAGEDMLVMSNLIHRGVMPDYEPYEITRGAAYYVTSDGLVRNPRYEKAPDPRYEKGPEYSSLEDLMNDRGILERLTDP</sequence>
<evidence type="ECO:0000256" key="5">
    <source>
        <dbReference type="ARBA" id="ARBA00023152"/>
    </source>
</evidence>
<evidence type="ECO:0000313" key="8">
    <source>
        <dbReference type="EMBL" id="RSN70567.1"/>
    </source>
</evidence>
<gene>
    <name evidence="8" type="ORF">D9Q81_00740</name>
</gene>
<reference evidence="8 9" key="1">
    <citation type="submission" date="2018-10" db="EMBL/GenBank/DDBJ databases">
        <title>Co-occurring genomic capacity for anaerobic methane metabolism and dissimilatory sulfite reduction discovered in the Korarchaeota.</title>
        <authorList>
            <person name="Mckay L.J."/>
            <person name="Dlakic M."/>
            <person name="Fields M.W."/>
            <person name="Delmont T.O."/>
            <person name="Eren A.M."/>
            <person name="Jay Z.J."/>
            <person name="Klingelsmith K.B."/>
            <person name="Rusch D.B."/>
            <person name="Inskeep W.P."/>
        </authorList>
    </citation>
    <scope>NUCLEOTIDE SEQUENCE [LARGE SCALE GENOMIC DNA]</scope>
    <source>
        <strain evidence="8 9">WS</strain>
    </source>
</reference>
<dbReference type="CDD" id="cd02218">
    <property type="entry name" value="cupin_PGI"/>
    <property type="match status" value="1"/>
</dbReference>
<evidence type="ECO:0000256" key="1">
    <source>
        <dbReference type="ARBA" id="ARBA00004926"/>
    </source>
</evidence>
<dbReference type="EC" id="5.3.1.9" evidence="3"/>
<keyword evidence="5" id="KW-0324">Glycolysis</keyword>
<dbReference type="UniPathway" id="UPA00109">
    <property type="reaction ID" value="UER00181"/>
</dbReference>